<evidence type="ECO:0000313" key="4">
    <source>
        <dbReference type="Proteomes" id="UP000030960"/>
    </source>
</evidence>
<dbReference type="STRING" id="561184.SAMN05216376_102293"/>
<accession>A0A0B3S002</accession>
<evidence type="ECO:0000313" key="3">
    <source>
        <dbReference type="EMBL" id="KHQ52308.1"/>
    </source>
</evidence>
<organism evidence="3 4">
    <name type="scientific">Mameliella alba</name>
    <dbReference type="NCBI Taxonomy" id="561184"/>
    <lineage>
        <taxon>Bacteria</taxon>
        <taxon>Pseudomonadati</taxon>
        <taxon>Pseudomonadota</taxon>
        <taxon>Alphaproteobacteria</taxon>
        <taxon>Rhodobacterales</taxon>
        <taxon>Roseobacteraceae</taxon>
        <taxon>Mameliella</taxon>
    </lineage>
</organism>
<feature type="chain" id="PRO_5002084777" description="Lysozyme inhibitor LprI-like N-terminal domain-containing protein" evidence="1">
    <location>
        <begin position="20"/>
        <end position="159"/>
    </location>
</feature>
<dbReference type="AlphaFoldDB" id="A0A0B3S002"/>
<comment type="caution">
    <text evidence="3">The sequence shown here is derived from an EMBL/GenBank/DDBJ whole genome shotgun (WGS) entry which is preliminary data.</text>
</comment>
<dbReference type="EMBL" id="JSUQ01000012">
    <property type="protein sequence ID" value="KHQ52308.1"/>
    <property type="molecule type" value="Genomic_DNA"/>
</dbReference>
<proteinExistence type="predicted"/>
<evidence type="ECO:0000256" key="1">
    <source>
        <dbReference type="SAM" id="SignalP"/>
    </source>
</evidence>
<dbReference type="InterPro" id="IPR009739">
    <property type="entry name" value="LprI-like_N"/>
</dbReference>
<dbReference type="Pfam" id="PF07007">
    <property type="entry name" value="LprI"/>
    <property type="match status" value="1"/>
</dbReference>
<dbReference type="Gene3D" id="1.20.1270.180">
    <property type="match status" value="1"/>
</dbReference>
<reference evidence="3 4" key="1">
    <citation type="submission" date="2014-10" db="EMBL/GenBank/DDBJ databases">
        <title>Genome sequence of Ponticoccus sp. strain UMTAT08 isolated from clonal culture of toxic dinoflagellate Alexandrium tamiyavanichii.</title>
        <authorList>
            <person name="Gan H.Y."/>
            <person name="Muhd D.-D."/>
            <person name="Mohd Noor M.E."/>
            <person name="Yeong Y.S."/>
            <person name="Usup G."/>
        </authorList>
    </citation>
    <scope>NUCLEOTIDE SEQUENCE [LARGE SCALE GENOMIC DNA]</scope>
    <source>
        <strain evidence="3 4">UMTAT08</strain>
    </source>
</reference>
<dbReference type="RefSeq" id="WP_043143570.1">
    <property type="nucleotide sequence ID" value="NZ_JSUQ01000012.1"/>
</dbReference>
<keyword evidence="1" id="KW-0732">Signal</keyword>
<dbReference type="Proteomes" id="UP000030960">
    <property type="component" value="Unassembled WGS sequence"/>
</dbReference>
<dbReference type="OrthoDB" id="7340239at2"/>
<gene>
    <name evidence="3" type="ORF">OA50_03326</name>
</gene>
<keyword evidence="4" id="KW-1185">Reference proteome</keyword>
<sequence length="159" mass="17186">MKSIAFAILAACAPLTATAQELVFSPRATESCLGSGADFRSCIGLSAEACVEDNGYATVVLSGCYGRELDWWDDRLNASYGFAIRYAKQADIDNASFAPSQEEALREMQRAWISFRDAKCAYARSHWGGGTGAGPAGVECLMRETAEQTWYIESMVTPG</sequence>
<name>A0A0B3S002_9RHOB</name>
<feature type="signal peptide" evidence="1">
    <location>
        <begin position="1"/>
        <end position="19"/>
    </location>
</feature>
<dbReference type="PATRIC" id="fig|1515334.3.peg.3345"/>
<evidence type="ECO:0000259" key="2">
    <source>
        <dbReference type="Pfam" id="PF07007"/>
    </source>
</evidence>
<feature type="domain" description="Lysozyme inhibitor LprI-like N-terminal" evidence="2">
    <location>
        <begin position="56"/>
        <end position="149"/>
    </location>
</feature>
<protein>
    <recommendedName>
        <fullName evidence="2">Lysozyme inhibitor LprI-like N-terminal domain-containing protein</fullName>
    </recommendedName>
</protein>